<dbReference type="InterPro" id="IPR042100">
    <property type="entry name" value="Bug_dom1"/>
</dbReference>
<dbReference type="Proteomes" id="UP000280346">
    <property type="component" value="Unassembled WGS sequence"/>
</dbReference>
<evidence type="ECO:0000256" key="1">
    <source>
        <dbReference type="ARBA" id="ARBA00006987"/>
    </source>
</evidence>
<dbReference type="InterPro" id="IPR005064">
    <property type="entry name" value="BUG"/>
</dbReference>
<keyword evidence="4" id="KW-1185">Reference proteome</keyword>
<dbReference type="Gene3D" id="3.40.190.10">
    <property type="entry name" value="Periplasmic binding protein-like II"/>
    <property type="match status" value="1"/>
</dbReference>
<keyword evidence="2" id="KW-0732">Signal</keyword>
<comment type="similarity">
    <text evidence="1">Belongs to the UPF0065 (bug) family.</text>
</comment>
<protein>
    <submittedName>
        <fullName evidence="3">Tripartite tricarboxylate transporter substrate binding protein</fullName>
    </submittedName>
</protein>
<evidence type="ECO:0000313" key="4">
    <source>
        <dbReference type="Proteomes" id="UP000280346"/>
    </source>
</evidence>
<dbReference type="SUPFAM" id="SSF53850">
    <property type="entry name" value="Periplasmic binding protein-like II"/>
    <property type="match status" value="1"/>
</dbReference>
<accession>A0A433J1J5</accession>
<dbReference type="Pfam" id="PF03401">
    <property type="entry name" value="TctC"/>
    <property type="match status" value="1"/>
</dbReference>
<dbReference type="CDD" id="cd13578">
    <property type="entry name" value="PBP2_Bug27"/>
    <property type="match status" value="1"/>
</dbReference>
<dbReference type="PANTHER" id="PTHR42928:SF5">
    <property type="entry name" value="BLR1237 PROTEIN"/>
    <property type="match status" value="1"/>
</dbReference>
<dbReference type="PANTHER" id="PTHR42928">
    <property type="entry name" value="TRICARBOXYLATE-BINDING PROTEIN"/>
    <property type="match status" value="1"/>
</dbReference>
<comment type="caution">
    <text evidence="3">The sequence shown here is derived from an EMBL/GenBank/DDBJ whole genome shotgun (WGS) entry which is preliminary data.</text>
</comment>
<evidence type="ECO:0000313" key="3">
    <source>
        <dbReference type="EMBL" id="RUQ64049.1"/>
    </source>
</evidence>
<name>A0A433J1J5_9PROT</name>
<dbReference type="EMBL" id="RZIJ01000030">
    <property type="protein sequence ID" value="RUQ64049.1"/>
    <property type="molecule type" value="Genomic_DNA"/>
</dbReference>
<gene>
    <name evidence="3" type="ORF">EJ913_26750</name>
</gene>
<dbReference type="Gene3D" id="3.40.190.150">
    <property type="entry name" value="Bordetella uptake gene, domain 1"/>
    <property type="match status" value="1"/>
</dbReference>
<evidence type="ECO:0000256" key="2">
    <source>
        <dbReference type="SAM" id="SignalP"/>
    </source>
</evidence>
<feature type="chain" id="PRO_5019410426" evidence="2">
    <location>
        <begin position="32"/>
        <end position="331"/>
    </location>
</feature>
<dbReference type="AlphaFoldDB" id="A0A433J1J5"/>
<proteinExistence type="inferred from homology"/>
<organism evidence="3 4">
    <name type="scientific">Azospirillum doebereinerae</name>
    <dbReference type="NCBI Taxonomy" id="92933"/>
    <lineage>
        <taxon>Bacteria</taxon>
        <taxon>Pseudomonadati</taxon>
        <taxon>Pseudomonadota</taxon>
        <taxon>Alphaproteobacteria</taxon>
        <taxon>Rhodospirillales</taxon>
        <taxon>Azospirillaceae</taxon>
        <taxon>Azospirillum</taxon>
    </lineage>
</organism>
<sequence>MRRLWVRAVGLSMAALSMAGLATLAAGTAQAAYPDRPVRIVVPFSAGGGQDIFIRVIANKVSEQLGQPLVIDNRPGASGNIGASTVAAAAPDGYTVLLGTAATHGMNQALFKKLDFDAIKSFEPVALVAVVPLVLVTHPSVPAKTTPELVAYLKANPGTFNYGSSGTGAPLHLAGELFKKSARVDVVHVPYKGSAPAIADLLAGRTILQFDTFAATNQHVAAGSLNRLAVAGPSRSHGAPDVPTLLEQGIPGVDAYSTSAIFLPAGTPPAIVDRLNAVFRAAVSDPSLAGKLAEIGFDPVTDSTPASLKAHVEAEIAKWARIVADSGIQAE</sequence>
<reference evidence="3 4" key="1">
    <citation type="submission" date="2018-12" db="EMBL/GenBank/DDBJ databases">
        <authorList>
            <person name="Yang Y."/>
        </authorList>
    </citation>
    <scope>NUCLEOTIDE SEQUENCE [LARGE SCALE GENOMIC DNA]</scope>
    <source>
        <strain evidence="3 4">GSF71</strain>
    </source>
</reference>
<dbReference type="OrthoDB" id="7250553at2"/>
<feature type="signal peptide" evidence="2">
    <location>
        <begin position="1"/>
        <end position="31"/>
    </location>
</feature>
<dbReference type="PIRSF" id="PIRSF017082">
    <property type="entry name" value="YflP"/>
    <property type="match status" value="1"/>
</dbReference>